<evidence type="ECO:0000313" key="2">
    <source>
        <dbReference type="EMBL" id="GHI67533.1"/>
    </source>
</evidence>
<keyword evidence="1" id="KW-0812">Transmembrane</keyword>
<reference evidence="3" key="1">
    <citation type="submission" date="2023-07" db="EMBL/GenBank/DDBJ databases">
        <title>Whole genome shotgun sequence of Streptomyces nojiriensis NBRC 13794.</title>
        <authorList>
            <person name="Komaki H."/>
            <person name="Tamura T."/>
        </authorList>
    </citation>
    <scope>NUCLEOTIDE SEQUENCE [LARGE SCALE GENOMIC DNA]</scope>
    <source>
        <strain evidence="3">NBRC 13794</strain>
    </source>
</reference>
<dbReference type="Proteomes" id="UP000613974">
    <property type="component" value="Unassembled WGS sequence"/>
</dbReference>
<proteinExistence type="predicted"/>
<sequence>MPGLVPAPVPGLAQAFVADLAQALAAALVAYFVAHFAEAFATALVRDLALGPGRDPDLDLDLVLDLAVEPALNLDLVLDLVLTLRLFIVLVRCLFPGLFSVAEDGEESLFHPLPEQLIINGIVVIDKCGKFRNSMQKLLHYLGGQRGQFFAQDAGPLATGAGPDAVQKFTHRFPRSCRGEACPGKSDKPAEVAPHVNIRV</sequence>
<evidence type="ECO:0000256" key="1">
    <source>
        <dbReference type="SAM" id="Phobius"/>
    </source>
</evidence>
<keyword evidence="1" id="KW-0472">Membrane</keyword>
<feature type="transmembrane region" description="Helical" evidence="1">
    <location>
        <begin position="20"/>
        <end position="45"/>
    </location>
</feature>
<protein>
    <submittedName>
        <fullName evidence="2">Uncharacterized protein</fullName>
    </submittedName>
</protein>
<evidence type="ECO:0000313" key="3">
    <source>
        <dbReference type="Proteomes" id="UP000613974"/>
    </source>
</evidence>
<keyword evidence="1" id="KW-1133">Transmembrane helix</keyword>
<name>A0ABQ3SHB8_9ACTN</name>
<gene>
    <name evidence="2" type="ORF">Snoj_14510</name>
</gene>
<organism evidence="2 3">
    <name type="scientific">Streptomyces nojiriensis</name>
    <dbReference type="NCBI Taxonomy" id="66374"/>
    <lineage>
        <taxon>Bacteria</taxon>
        <taxon>Bacillati</taxon>
        <taxon>Actinomycetota</taxon>
        <taxon>Actinomycetes</taxon>
        <taxon>Kitasatosporales</taxon>
        <taxon>Streptomycetaceae</taxon>
        <taxon>Streptomyces</taxon>
    </lineage>
</organism>
<comment type="caution">
    <text evidence="2">The sequence shown here is derived from an EMBL/GenBank/DDBJ whole genome shotgun (WGS) entry which is preliminary data.</text>
</comment>
<accession>A0ABQ3SHB8</accession>
<keyword evidence="3" id="KW-1185">Reference proteome</keyword>
<dbReference type="EMBL" id="BNEC01000003">
    <property type="protein sequence ID" value="GHI67533.1"/>
    <property type="molecule type" value="Genomic_DNA"/>
</dbReference>